<proteinExistence type="predicted"/>
<gene>
    <name evidence="1" type="ORF">LGLO00237_LOCUS30644</name>
</gene>
<organism evidence="1">
    <name type="scientific">Lotharella globosa</name>
    <dbReference type="NCBI Taxonomy" id="91324"/>
    <lineage>
        <taxon>Eukaryota</taxon>
        <taxon>Sar</taxon>
        <taxon>Rhizaria</taxon>
        <taxon>Cercozoa</taxon>
        <taxon>Chlorarachniophyceae</taxon>
        <taxon>Lotharella</taxon>
    </lineage>
</organism>
<reference evidence="1" key="1">
    <citation type="submission" date="2021-01" db="EMBL/GenBank/DDBJ databases">
        <authorList>
            <person name="Corre E."/>
            <person name="Pelletier E."/>
            <person name="Niang G."/>
            <person name="Scheremetjew M."/>
            <person name="Finn R."/>
            <person name="Kale V."/>
            <person name="Holt S."/>
            <person name="Cochrane G."/>
            <person name="Meng A."/>
            <person name="Brown T."/>
            <person name="Cohen L."/>
        </authorList>
    </citation>
    <scope>NUCLEOTIDE SEQUENCE</scope>
    <source>
        <strain evidence="1">CCCM811</strain>
    </source>
</reference>
<dbReference type="EMBL" id="HBIV01043651">
    <property type="protein sequence ID" value="CAE0678862.1"/>
    <property type="molecule type" value="Transcribed_RNA"/>
</dbReference>
<dbReference type="AlphaFoldDB" id="A0A7S3ZCD6"/>
<name>A0A7S3ZCD6_9EUKA</name>
<evidence type="ECO:0000313" key="1">
    <source>
        <dbReference type="EMBL" id="CAE0678862.1"/>
    </source>
</evidence>
<sequence>MVATWGRDCMVRVWLDDGSKASFVDAWKMYSAQSIYSCDFQYASGIQKPDDDYDRSKAAASSASSLLVLGAGVADVQSLQQSRTPLDQCCWVWDMSSKVSKQWRTSKPPGSRIRVAL</sequence>
<accession>A0A7S3ZCD6</accession>
<protein>
    <submittedName>
        <fullName evidence="1">Uncharacterized protein</fullName>
    </submittedName>
</protein>